<sequence length="597" mass="63245">MVLAERNTTDVVRNGRRSRGPSPNTHTTGGVTNSASLVGSGNNSGNSGNANANEKTTTAVPGAGTPESSDDDNSTKRNGKSKAKQSEYEEKIRVGRDYQAVCPPLVPEVERRPEQMNERALLVWSPTKEIPDLKLEEYISVAKEKYGYNGEQALGMLFWHKHDLERAVMDLANFTPFPDEWTIEDKVLFEQAFQFHGKSFHRIRQMLPDKSIASLVKYYYSWKKTRHRSSAMDRQEKTIKAVVKDGSENGSEVGSNEESDNDDKIQKNRQMMEQLDKECDSINVEDVVSKPAAANTEPAQPRISARWLPDEIQIALLAIREYGKNFPMIAKLVTTKTEGHVRTFYLNNRRRYNLDQIVKEYEAGKSEESGAEEQSEPVIDAAAAASATASAPSAADTASATSATADRKQSTETSNNGVEAIQEILPKKEDPKKPELGAAALKTVVAEAADTTPTAASSGSSSTVAGGTVAAISASKPSSSATITITDESDTATNSSSDVVTTGPAAATGSSSLSIASSAPAPKSQASSEELSAQKSNPASGIVATGAATGGSPTANTVSKRDGSAMAVAEQPPAKKIALSSSGGGGSGSGGAEFLTK</sequence>
<dbReference type="Gene3D" id="1.10.10.60">
    <property type="entry name" value="Homeodomain-like"/>
    <property type="match status" value="1"/>
</dbReference>
<evidence type="ECO:0000256" key="6">
    <source>
        <dbReference type="ARBA" id="ARBA00023242"/>
    </source>
</evidence>
<keyword evidence="4" id="KW-0175">Coiled coil</keyword>
<dbReference type="PROSITE" id="PS51293">
    <property type="entry name" value="SANT"/>
    <property type="match status" value="2"/>
</dbReference>
<dbReference type="InterPro" id="IPR009057">
    <property type="entry name" value="Homeodomain-like_sf"/>
</dbReference>
<keyword evidence="6" id="KW-0539">Nucleus</keyword>
<gene>
    <name evidence="11" type="primary">Dere\GG19230</name>
    <name evidence="11" type="synonym">dere_GLEANR_3994</name>
    <name evidence="11" type="synonym">GG19230</name>
    <name evidence="11" type="ORF">Dere_GG19230</name>
</gene>
<dbReference type="AlphaFoldDB" id="B3NVP2"/>
<dbReference type="PROSITE" id="PS51156">
    <property type="entry name" value="ELM2"/>
    <property type="match status" value="1"/>
</dbReference>
<protein>
    <submittedName>
        <fullName evidence="11">Uncharacterized protein, isoform F</fullName>
    </submittedName>
</protein>
<evidence type="ECO:0000256" key="3">
    <source>
        <dbReference type="ARBA" id="ARBA00023015"/>
    </source>
</evidence>
<dbReference type="Proteomes" id="UP000008711">
    <property type="component" value="Unassembled WGS sequence"/>
</dbReference>
<organism evidence="11 12">
    <name type="scientific">Drosophila erecta</name>
    <name type="common">Fruit fly</name>
    <dbReference type="NCBI Taxonomy" id="7220"/>
    <lineage>
        <taxon>Eukaryota</taxon>
        <taxon>Metazoa</taxon>
        <taxon>Ecdysozoa</taxon>
        <taxon>Arthropoda</taxon>
        <taxon>Hexapoda</taxon>
        <taxon>Insecta</taxon>
        <taxon>Pterygota</taxon>
        <taxon>Neoptera</taxon>
        <taxon>Endopterygota</taxon>
        <taxon>Diptera</taxon>
        <taxon>Brachycera</taxon>
        <taxon>Muscomorpha</taxon>
        <taxon>Ephydroidea</taxon>
        <taxon>Drosophilidae</taxon>
        <taxon>Drosophila</taxon>
        <taxon>Sophophora</taxon>
    </lineage>
</organism>
<feature type="compositionally biased region" description="Gly residues" evidence="8">
    <location>
        <begin position="582"/>
        <end position="591"/>
    </location>
</feature>
<evidence type="ECO:0000256" key="7">
    <source>
        <dbReference type="ARBA" id="ARBA00038011"/>
    </source>
</evidence>
<dbReference type="GO" id="GO:0000118">
    <property type="term" value="C:histone deacetylase complex"/>
    <property type="evidence" value="ECO:0007669"/>
    <property type="project" value="TreeGrafter"/>
</dbReference>
<evidence type="ECO:0000313" key="12">
    <source>
        <dbReference type="Proteomes" id="UP000008711"/>
    </source>
</evidence>
<dbReference type="SUPFAM" id="SSF46689">
    <property type="entry name" value="Homeodomain-like"/>
    <property type="match status" value="2"/>
</dbReference>
<feature type="compositionally biased region" description="Low complexity" evidence="8">
    <location>
        <begin position="472"/>
        <end position="486"/>
    </location>
</feature>
<dbReference type="FunFam" id="1.10.10.60:FF:000033">
    <property type="entry name" value="REST corepressor 3"/>
    <property type="match status" value="1"/>
</dbReference>
<dbReference type="FunFam" id="4.10.1240.50:FF:000002">
    <property type="entry name" value="REST corepressor isoform X1"/>
    <property type="match status" value="1"/>
</dbReference>
<feature type="region of interest" description="Disordered" evidence="8">
    <location>
        <begin position="244"/>
        <end position="265"/>
    </location>
</feature>
<name>B3NVP2_DROER</name>
<dbReference type="EMBL" id="CH954180">
    <property type="protein sequence ID" value="EDV46707.2"/>
    <property type="molecule type" value="Genomic_DNA"/>
</dbReference>
<dbReference type="KEGG" id="der:6550351"/>
<feature type="region of interest" description="Disordered" evidence="8">
    <location>
        <begin position="382"/>
        <end position="433"/>
    </location>
</feature>
<feature type="compositionally biased region" description="Polar residues" evidence="8">
    <location>
        <begin position="491"/>
        <end position="500"/>
    </location>
</feature>
<dbReference type="Gene3D" id="1.20.58.1880">
    <property type="match status" value="1"/>
</dbReference>
<reference evidence="11 12" key="1">
    <citation type="journal article" date="2007" name="Nature">
        <title>Evolution of genes and genomes on the Drosophila phylogeny.</title>
        <authorList>
            <consortium name="Drosophila 12 Genomes Consortium"/>
            <person name="Clark A.G."/>
            <person name="Eisen M.B."/>
            <person name="Smith D.R."/>
            <person name="Bergman C.M."/>
            <person name="Oliver B."/>
            <person name="Markow T.A."/>
            <person name="Kaufman T.C."/>
            <person name="Kellis M."/>
            <person name="Gelbart W."/>
            <person name="Iyer V.N."/>
            <person name="Pollard D.A."/>
            <person name="Sackton T.B."/>
            <person name="Larracuente A.M."/>
            <person name="Singh N.D."/>
            <person name="Abad J.P."/>
            <person name="Abt D.N."/>
            <person name="Adryan B."/>
            <person name="Aguade M."/>
            <person name="Akashi H."/>
            <person name="Anderson W.W."/>
            <person name="Aquadro C.F."/>
            <person name="Ardell D.H."/>
            <person name="Arguello R."/>
            <person name="Artieri C.G."/>
            <person name="Barbash D.A."/>
            <person name="Barker D."/>
            <person name="Barsanti P."/>
            <person name="Batterham P."/>
            <person name="Batzoglou S."/>
            <person name="Begun D."/>
            <person name="Bhutkar A."/>
            <person name="Blanco E."/>
            <person name="Bosak S.A."/>
            <person name="Bradley R.K."/>
            <person name="Brand A.D."/>
            <person name="Brent M.R."/>
            <person name="Brooks A.N."/>
            <person name="Brown R.H."/>
            <person name="Butlin R.K."/>
            <person name="Caggese C."/>
            <person name="Calvi B.R."/>
            <person name="Bernardo de Carvalho A."/>
            <person name="Caspi A."/>
            <person name="Castrezana S."/>
            <person name="Celniker S.E."/>
            <person name="Chang J.L."/>
            <person name="Chapple C."/>
            <person name="Chatterji S."/>
            <person name="Chinwalla A."/>
            <person name="Civetta A."/>
            <person name="Clifton S.W."/>
            <person name="Comeron J.M."/>
            <person name="Costello J.C."/>
            <person name="Coyne J.A."/>
            <person name="Daub J."/>
            <person name="David R.G."/>
            <person name="Delcher A.L."/>
            <person name="Delehaunty K."/>
            <person name="Do C.B."/>
            <person name="Ebling H."/>
            <person name="Edwards K."/>
            <person name="Eickbush T."/>
            <person name="Evans J.D."/>
            <person name="Filipski A."/>
            <person name="Findeiss S."/>
            <person name="Freyhult E."/>
            <person name="Fulton L."/>
            <person name="Fulton R."/>
            <person name="Garcia A.C."/>
            <person name="Gardiner A."/>
            <person name="Garfield D.A."/>
            <person name="Garvin B.E."/>
            <person name="Gibson G."/>
            <person name="Gilbert D."/>
            <person name="Gnerre S."/>
            <person name="Godfrey J."/>
            <person name="Good R."/>
            <person name="Gotea V."/>
            <person name="Gravely B."/>
            <person name="Greenberg A.J."/>
            <person name="Griffiths-Jones S."/>
            <person name="Gross S."/>
            <person name="Guigo R."/>
            <person name="Gustafson E.A."/>
            <person name="Haerty W."/>
            <person name="Hahn M.W."/>
            <person name="Halligan D.L."/>
            <person name="Halpern A.L."/>
            <person name="Halter G.M."/>
            <person name="Han M.V."/>
            <person name="Heger A."/>
            <person name="Hillier L."/>
            <person name="Hinrichs A.S."/>
            <person name="Holmes I."/>
            <person name="Hoskins R.A."/>
            <person name="Hubisz M.J."/>
            <person name="Hultmark D."/>
            <person name="Huntley M.A."/>
            <person name="Jaffe D.B."/>
            <person name="Jagadeeshan S."/>
            <person name="Jeck W.R."/>
            <person name="Johnson J."/>
            <person name="Jones C.D."/>
            <person name="Jordan W.C."/>
            <person name="Karpen G.H."/>
            <person name="Kataoka E."/>
            <person name="Keightley P.D."/>
            <person name="Kheradpour P."/>
            <person name="Kirkness E.F."/>
            <person name="Koerich L.B."/>
            <person name="Kristiansen K."/>
            <person name="Kudrna D."/>
            <person name="Kulathinal R.J."/>
            <person name="Kumar S."/>
            <person name="Kwok R."/>
            <person name="Lander E."/>
            <person name="Langley C.H."/>
            <person name="Lapoint R."/>
            <person name="Lazzaro B.P."/>
            <person name="Lee S.J."/>
            <person name="Levesque L."/>
            <person name="Li R."/>
            <person name="Lin C.F."/>
            <person name="Lin M.F."/>
            <person name="Lindblad-Toh K."/>
            <person name="Llopart A."/>
            <person name="Long M."/>
            <person name="Low L."/>
            <person name="Lozovsky E."/>
            <person name="Lu J."/>
            <person name="Luo M."/>
            <person name="Machado C.A."/>
            <person name="Makalowski W."/>
            <person name="Marzo M."/>
            <person name="Matsuda M."/>
            <person name="Matzkin L."/>
            <person name="McAllister B."/>
            <person name="McBride C.S."/>
            <person name="McKernan B."/>
            <person name="McKernan K."/>
            <person name="Mendez-Lago M."/>
            <person name="Minx P."/>
            <person name="Mollenhauer M.U."/>
            <person name="Montooth K."/>
            <person name="Mount S.M."/>
            <person name="Mu X."/>
            <person name="Myers E."/>
            <person name="Negre B."/>
            <person name="Newfeld S."/>
            <person name="Nielsen R."/>
            <person name="Noor M.A."/>
            <person name="O'Grady P."/>
            <person name="Pachter L."/>
            <person name="Papaceit M."/>
            <person name="Parisi M.J."/>
            <person name="Parisi M."/>
            <person name="Parts L."/>
            <person name="Pedersen J.S."/>
            <person name="Pesole G."/>
            <person name="Phillippy A.M."/>
            <person name="Ponting C.P."/>
            <person name="Pop M."/>
            <person name="Porcelli D."/>
            <person name="Powell J.R."/>
            <person name="Prohaska S."/>
            <person name="Pruitt K."/>
            <person name="Puig M."/>
            <person name="Quesneville H."/>
            <person name="Ram K.R."/>
            <person name="Rand D."/>
            <person name="Rasmussen M.D."/>
            <person name="Reed L.K."/>
            <person name="Reenan R."/>
            <person name="Reily A."/>
            <person name="Remington K.A."/>
            <person name="Rieger T.T."/>
            <person name="Ritchie M.G."/>
            <person name="Robin C."/>
            <person name="Rogers Y.H."/>
            <person name="Rohde C."/>
            <person name="Rozas J."/>
            <person name="Rubenfield M.J."/>
            <person name="Ruiz A."/>
            <person name="Russo S."/>
            <person name="Salzberg S.L."/>
            <person name="Sanchez-Gracia A."/>
            <person name="Saranga D.J."/>
            <person name="Sato H."/>
            <person name="Schaeffer S.W."/>
            <person name="Schatz M.C."/>
            <person name="Schlenke T."/>
            <person name="Schwartz R."/>
            <person name="Segarra C."/>
            <person name="Singh R.S."/>
            <person name="Sirot L."/>
            <person name="Sirota M."/>
            <person name="Sisneros N.B."/>
            <person name="Smith C.D."/>
            <person name="Smith T.F."/>
            <person name="Spieth J."/>
            <person name="Stage D.E."/>
            <person name="Stark A."/>
            <person name="Stephan W."/>
            <person name="Strausberg R.L."/>
            <person name="Strempel S."/>
            <person name="Sturgill D."/>
            <person name="Sutton G."/>
            <person name="Sutton G.G."/>
            <person name="Tao W."/>
            <person name="Teichmann S."/>
            <person name="Tobari Y.N."/>
            <person name="Tomimura Y."/>
            <person name="Tsolas J.M."/>
            <person name="Valente V.L."/>
            <person name="Venter E."/>
            <person name="Venter J.C."/>
            <person name="Vicario S."/>
            <person name="Vieira F.G."/>
            <person name="Vilella A.J."/>
            <person name="Villasante A."/>
            <person name="Walenz B."/>
            <person name="Wang J."/>
            <person name="Wasserman M."/>
            <person name="Watts T."/>
            <person name="Wilson D."/>
            <person name="Wilson R.K."/>
            <person name="Wing R.A."/>
            <person name="Wolfner M.F."/>
            <person name="Wong A."/>
            <person name="Wong G.K."/>
            <person name="Wu C.I."/>
            <person name="Wu G."/>
            <person name="Yamamoto D."/>
            <person name="Yang H.P."/>
            <person name="Yang S.P."/>
            <person name="Yorke J.A."/>
            <person name="Yoshida K."/>
            <person name="Zdobnov E."/>
            <person name="Zhang P."/>
            <person name="Zhang Y."/>
            <person name="Zimin A.V."/>
            <person name="Baldwin J."/>
            <person name="Abdouelleil A."/>
            <person name="Abdulkadir J."/>
            <person name="Abebe A."/>
            <person name="Abera B."/>
            <person name="Abreu J."/>
            <person name="Acer S.C."/>
            <person name="Aftuck L."/>
            <person name="Alexander A."/>
            <person name="An P."/>
            <person name="Anderson E."/>
            <person name="Anderson S."/>
            <person name="Arachi H."/>
            <person name="Azer M."/>
            <person name="Bachantsang P."/>
            <person name="Barry A."/>
            <person name="Bayul T."/>
            <person name="Berlin A."/>
            <person name="Bessette D."/>
            <person name="Bloom T."/>
            <person name="Blye J."/>
            <person name="Boguslavskiy L."/>
            <person name="Bonnet C."/>
            <person name="Boukhgalter B."/>
            <person name="Bourzgui I."/>
            <person name="Brown A."/>
            <person name="Cahill P."/>
            <person name="Channer S."/>
            <person name="Cheshatsang Y."/>
            <person name="Chuda L."/>
            <person name="Citroen M."/>
            <person name="Collymore A."/>
            <person name="Cooke P."/>
            <person name="Costello M."/>
            <person name="D'Aco K."/>
            <person name="Daza R."/>
            <person name="De Haan G."/>
            <person name="DeGray S."/>
            <person name="DeMaso C."/>
            <person name="Dhargay N."/>
            <person name="Dooley K."/>
            <person name="Dooley E."/>
            <person name="Doricent M."/>
            <person name="Dorje P."/>
            <person name="Dorjee K."/>
            <person name="Dupes A."/>
            <person name="Elong R."/>
            <person name="Falk J."/>
            <person name="Farina A."/>
            <person name="Faro S."/>
            <person name="Ferguson D."/>
            <person name="Fisher S."/>
            <person name="Foley C.D."/>
            <person name="Franke A."/>
            <person name="Friedrich D."/>
            <person name="Gadbois L."/>
            <person name="Gearin G."/>
            <person name="Gearin C.R."/>
            <person name="Giannoukos G."/>
            <person name="Goode T."/>
            <person name="Graham J."/>
            <person name="Grandbois E."/>
            <person name="Grewal S."/>
            <person name="Gyaltsen K."/>
            <person name="Hafez N."/>
            <person name="Hagos B."/>
            <person name="Hall J."/>
            <person name="Henson C."/>
            <person name="Hollinger A."/>
            <person name="Honan T."/>
            <person name="Huard M.D."/>
            <person name="Hughes L."/>
            <person name="Hurhula B."/>
            <person name="Husby M.E."/>
            <person name="Kamat A."/>
            <person name="Kanga B."/>
            <person name="Kashin S."/>
            <person name="Khazanovich D."/>
            <person name="Kisner P."/>
            <person name="Lance K."/>
            <person name="Lara M."/>
            <person name="Lee W."/>
            <person name="Lennon N."/>
            <person name="Letendre F."/>
            <person name="LeVine R."/>
            <person name="Lipovsky A."/>
            <person name="Liu X."/>
            <person name="Liu J."/>
            <person name="Liu S."/>
            <person name="Lokyitsang T."/>
            <person name="Lokyitsang Y."/>
            <person name="Lubonja R."/>
            <person name="Lui A."/>
            <person name="MacDonald P."/>
            <person name="Magnisalis V."/>
            <person name="Maru K."/>
            <person name="Matthews C."/>
            <person name="McCusker W."/>
            <person name="McDonough S."/>
            <person name="Mehta T."/>
            <person name="Meldrim J."/>
            <person name="Meneus L."/>
            <person name="Mihai O."/>
            <person name="Mihalev A."/>
            <person name="Mihova T."/>
            <person name="Mittelman R."/>
            <person name="Mlenga V."/>
            <person name="Montmayeur A."/>
            <person name="Mulrain L."/>
            <person name="Navidi A."/>
            <person name="Naylor J."/>
            <person name="Negash T."/>
            <person name="Nguyen T."/>
            <person name="Nguyen N."/>
            <person name="Nicol R."/>
            <person name="Norbu C."/>
            <person name="Norbu N."/>
            <person name="Novod N."/>
            <person name="O'Neill B."/>
            <person name="Osman S."/>
            <person name="Markiewicz E."/>
            <person name="Oyono O.L."/>
            <person name="Patti C."/>
            <person name="Phunkhang P."/>
            <person name="Pierre F."/>
            <person name="Priest M."/>
            <person name="Raghuraman S."/>
            <person name="Rege F."/>
            <person name="Reyes R."/>
            <person name="Rise C."/>
            <person name="Rogov P."/>
            <person name="Ross K."/>
            <person name="Ryan E."/>
            <person name="Settipalli S."/>
            <person name="Shea T."/>
            <person name="Sherpa N."/>
            <person name="Shi L."/>
            <person name="Shih D."/>
            <person name="Sparrow T."/>
            <person name="Spaulding J."/>
            <person name="Stalker J."/>
            <person name="Stange-Thomann N."/>
            <person name="Stavropoulos S."/>
            <person name="Stone C."/>
            <person name="Strader C."/>
            <person name="Tesfaye S."/>
            <person name="Thomson T."/>
            <person name="Thoulutsang Y."/>
            <person name="Thoulutsang D."/>
            <person name="Topham K."/>
            <person name="Topping I."/>
            <person name="Tsamla T."/>
            <person name="Vassiliev H."/>
            <person name="Vo A."/>
            <person name="Wangchuk T."/>
            <person name="Wangdi T."/>
            <person name="Weiand M."/>
            <person name="Wilkinson J."/>
            <person name="Wilson A."/>
            <person name="Yadav S."/>
            <person name="Young G."/>
            <person name="Yu Q."/>
            <person name="Zembek L."/>
            <person name="Zhong D."/>
            <person name="Zimmer A."/>
            <person name="Zwirko Z."/>
            <person name="Jaffe D.B."/>
            <person name="Alvarez P."/>
            <person name="Brockman W."/>
            <person name="Butler J."/>
            <person name="Chin C."/>
            <person name="Gnerre S."/>
            <person name="Grabherr M."/>
            <person name="Kleber M."/>
            <person name="Mauceli E."/>
            <person name="MacCallum I."/>
        </authorList>
    </citation>
    <scope>NUCLEOTIDE SEQUENCE [LARGE SCALE GENOMIC DNA]</scope>
    <source>
        <strain evidence="11 12">TSC#14021-0224.01</strain>
    </source>
</reference>
<keyword evidence="3" id="KW-0805">Transcription regulation</keyword>
<evidence type="ECO:0000259" key="10">
    <source>
        <dbReference type="PROSITE" id="PS51293"/>
    </source>
</evidence>
<feature type="compositionally biased region" description="Polar residues" evidence="8">
    <location>
        <begin position="21"/>
        <end position="32"/>
    </location>
</feature>
<dbReference type="InterPro" id="IPR017884">
    <property type="entry name" value="SANT_dom"/>
</dbReference>
<reference evidence="11 12" key="2">
    <citation type="journal article" date="2008" name="Bioinformatics">
        <title>Assembly reconciliation.</title>
        <authorList>
            <person name="Zimin A.V."/>
            <person name="Smith D.R."/>
            <person name="Sutton G."/>
            <person name="Yorke J.A."/>
        </authorList>
    </citation>
    <scope>NUCLEOTIDE SEQUENCE [LARGE SCALE GENOMIC DNA]</scope>
    <source>
        <strain evidence="11 12">TSC#14021-0224.01</strain>
    </source>
</reference>
<feature type="compositionally biased region" description="Low complexity" evidence="8">
    <location>
        <begin position="382"/>
        <end position="404"/>
    </location>
</feature>
<evidence type="ECO:0000313" key="11">
    <source>
        <dbReference type="EMBL" id="EDV46707.2"/>
    </source>
</evidence>
<keyword evidence="12" id="KW-1185">Reference proteome</keyword>
<dbReference type="InterPro" id="IPR001005">
    <property type="entry name" value="SANT/Myb"/>
</dbReference>
<dbReference type="GO" id="GO:0006357">
    <property type="term" value="P:regulation of transcription by RNA polymerase II"/>
    <property type="evidence" value="ECO:0007669"/>
    <property type="project" value="TreeGrafter"/>
</dbReference>
<evidence type="ECO:0000259" key="9">
    <source>
        <dbReference type="PROSITE" id="PS51156"/>
    </source>
</evidence>
<feature type="compositionally biased region" description="Low complexity" evidence="8">
    <location>
        <begin position="544"/>
        <end position="557"/>
    </location>
</feature>
<evidence type="ECO:0000256" key="2">
    <source>
        <dbReference type="ARBA" id="ARBA00022491"/>
    </source>
</evidence>
<dbReference type="PANTHER" id="PTHR16089">
    <property type="entry name" value="REST COREPRESSOR COREST PROTEIN-RELATED"/>
    <property type="match status" value="1"/>
</dbReference>
<dbReference type="FunFam" id="1.20.58.1880:FF:000019">
    <property type="entry name" value="Uncharacterized protein, isoform G"/>
    <property type="match status" value="1"/>
</dbReference>
<evidence type="ECO:0000256" key="4">
    <source>
        <dbReference type="ARBA" id="ARBA00023054"/>
    </source>
</evidence>
<comment type="similarity">
    <text evidence="7">Belongs to the CoREST family.</text>
</comment>
<evidence type="ECO:0000256" key="1">
    <source>
        <dbReference type="ARBA" id="ARBA00004123"/>
    </source>
</evidence>
<dbReference type="Pfam" id="PF01448">
    <property type="entry name" value="ELM2"/>
    <property type="match status" value="1"/>
</dbReference>
<comment type="subcellular location">
    <subcellularLocation>
        <location evidence="1">Nucleus</location>
    </subcellularLocation>
</comment>
<feature type="region of interest" description="Disordered" evidence="8">
    <location>
        <begin position="472"/>
        <end position="597"/>
    </location>
</feature>
<dbReference type="GO" id="GO:0005667">
    <property type="term" value="C:transcription regulator complex"/>
    <property type="evidence" value="ECO:0007669"/>
    <property type="project" value="TreeGrafter"/>
</dbReference>
<dbReference type="InterPro" id="IPR000949">
    <property type="entry name" value="ELM2_dom"/>
</dbReference>
<dbReference type="HOGENOM" id="CLU_026741_2_0_1"/>
<evidence type="ECO:0000256" key="8">
    <source>
        <dbReference type="SAM" id="MobiDB-lite"/>
    </source>
</evidence>
<keyword evidence="5" id="KW-0804">Transcription</keyword>
<dbReference type="PANTHER" id="PTHR16089:SF28">
    <property type="entry name" value="REST COREPRESSOR"/>
    <property type="match status" value="1"/>
</dbReference>
<dbReference type="OrthoDB" id="10064338at2759"/>
<keyword evidence="2" id="KW-0678">Repressor</keyword>
<feature type="domain" description="SANT" evidence="10">
    <location>
        <begin position="176"/>
        <end position="227"/>
    </location>
</feature>
<dbReference type="InterPro" id="IPR051066">
    <property type="entry name" value="Trans_reg/Corepressor"/>
</dbReference>
<dbReference type="SMART" id="SM01189">
    <property type="entry name" value="ELM2"/>
    <property type="match status" value="1"/>
</dbReference>
<proteinExistence type="inferred from homology"/>
<accession>B3NVP2</accession>
<dbReference type="GO" id="GO:0003714">
    <property type="term" value="F:transcription corepressor activity"/>
    <property type="evidence" value="ECO:0007669"/>
    <property type="project" value="TreeGrafter"/>
</dbReference>
<dbReference type="Gene3D" id="4.10.1240.50">
    <property type="match status" value="1"/>
</dbReference>
<feature type="compositionally biased region" description="Low complexity" evidence="8">
    <location>
        <begin position="33"/>
        <end position="53"/>
    </location>
</feature>
<feature type="compositionally biased region" description="Polar residues" evidence="8">
    <location>
        <begin position="529"/>
        <end position="539"/>
    </location>
</feature>
<feature type="domain" description="ELM2" evidence="9">
    <location>
        <begin position="90"/>
        <end position="175"/>
    </location>
</feature>
<feature type="domain" description="SANT" evidence="10">
    <location>
        <begin position="302"/>
        <end position="353"/>
    </location>
</feature>
<dbReference type="Pfam" id="PF00249">
    <property type="entry name" value="Myb_DNA-binding"/>
    <property type="match status" value="1"/>
</dbReference>
<evidence type="ECO:0000256" key="5">
    <source>
        <dbReference type="ARBA" id="ARBA00023163"/>
    </source>
</evidence>
<dbReference type="CDD" id="cd00167">
    <property type="entry name" value="SANT"/>
    <property type="match status" value="1"/>
</dbReference>
<dbReference type="SMART" id="SM00717">
    <property type="entry name" value="SANT"/>
    <property type="match status" value="2"/>
</dbReference>
<feature type="compositionally biased region" description="Low complexity" evidence="8">
    <location>
        <begin position="505"/>
        <end position="528"/>
    </location>
</feature>
<feature type="region of interest" description="Disordered" evidence="8">
    <location>
        <begin position="1"/>
        <end position="90"/>
    </location>
</feature>